<organism evidence="1">
    <name type="scientific">Tunturiibacter psychrotolerans</name>
    <dbReference type="NCBI Taxonomy" id="3069686"/>
    <lineage>
        <taxon>Bacteria</taxon>
        <taxon>Pseudomonadati</taxon>
        <taxon>Acidobacteriota</taxon>
        <taxon>Terriglobia</taxon>
        <taxon>Terriglobales</taxon>
        <taxon>Acidobacteriaceae</taxon>
        <taxon>Tunturiibacter</taxon>
    </lineage>
</organism>
<dbReference type="RefSeq" id="WP_353063687.1">
    <property type="nucleotide sequence ID" value="NZ_CP132942.1"/>
</dbReference>
<reference evidence="1" key="2">
    <citation type="journal article" date="2024" name="Environ. Microbiol.">
        <title>Genome analysis and description of Tunturibacter gen. nov. expands the diversity of Terriglobia in tundra soils.</title>
        <authorList>
            <person name="Messyasz A."/>
            <person name="Mannisto M.K."/>
            <person name="Kerkhof L.J."/>
            <person name="Haggblom M.M."/>
        </authorList>
    </citation>
    <scope>NUCLEOTIDE SEQUENCE</scope>
    <source>
        <strain evidence="1">X5P6</strain>
    </source>
</reference>
<dbReference type="EMBL" id="CP132942">
    <property type="protein sequence ID" value="XCB32850.1"/>
    <property type="molecule type" value="Genomic_DNA"/>
</dbReference>
<accession>A0AAU7ZPG9</accession>
<name>A0AAU7ZPG9_9BACT</name>
<gene>
    <name evidence="1" type="ORF">RBB77_20885</name>
</gene>
<reference evidence="1" key="1">
    <citation type="submission" date="2023-08" db="EMBL/GenBank/DDBJ databases">
        <authorList>
            <person name="Messyasz A."/>
            <person name="Mannisto M.K."/>
            <person name="Kerkhof L.J."/>
            <person name="Haggblom M."/>
        </authorList>
    </citation>
    <scope>NUCLEOTIDE SEQUENCE</scope>
    <source>
        <strain evidence="1">X5P6</strain>
    </source>
</reference>
<dbReference type="AlphaFoldDB" id="A0AAU7ZPG9"/>
<sequence>MEDTRSPSGDTSNDVFFRLEALHSADTLNYRIIVQSESEVRDIQNAPAISMSYFITESNQTKLLTTLSIYSQRGETSDQVRLLYMNDVAFSIWKAMGKEPKIIGSQHRPPSTALLTFGIPFSE</sequence>
<proteinExistence type="predicted"/>
<dbReference type="KEGG" id="tpsc:RBB77_20885"/>
<evidence type="ECO:0000313" key="1">
    <source>
        <dbReference type="EMBL" id="XCB32850.1"/>
    </source>
</evidence>
<protein>
    <submittedName>
        <fullName evidence="1">Uncharacterized protein</fullName>
    </submittedName>
</protein>